<protein>
    <submittedName>
        <fullName evidence="1">Uncharacterized protein</fullName>
    </submittedName>
</protein>
<keyword evidence="2" id="KW-1185">Reference proteome</keyword>
<accession>A0ABR1M1D0</accession>
<evidence type="ECO:0000313" key="1">
    <source>
        <dbReference type="EMBL" id="KAK7540784.1"/>
    </source>
</evidence>
<proteinExistence type="predicted"/>
<evidence type="ECO:0000313" key="2">
    <source>
        <dbReference type="Proteomes" id="UP001360953"/>
    </source>
</evidence>
<comment type="caution">
    <text evidence="1">The sequence shown here is derived from an EMBL/GenBank/DDBJ whole genome shotgun (WGS) entry which is preliminary data.</text>
</comment>
<organism evidence="1 2">
    <name type="scientific">Phyllosticta citribraziliensis</name>
    <dbReference type="NCBI Taxonomy" id="989973"/>
    <lineage>
        <taxon>Eukaryota</taxon>
        <taxon>Fungi</taxon>
        <taxon>Dikarya</taxon>
        <taxon>Ascomycota</taxon>
        <taxon>Pezizomycotina</taxon>
        <taxon>Dothideomycetes</taxon>
        <taxon>Dothideomycetes incertae sedis</taxon>
        <taxon>Botryosphaeriales</taxon>
        <taxon>Phyllostictaceae</taxon>
        <taxon>Phyllosticta</taxon>
    </lineage>
</organism>
<dbReference type="RefSeq" id="XP_066657715.1">
    <property type="nucleotide sequence ID" value="XM_066797998.1"/>
</dbReference>
<reference evidence="1 2" key="1">
    <citation type="submission" date="2024-04" db="EMBL/GenBank/DDBJ databases">
        <title>Phyllosticta paracitricarpa is synonymous to the EU quarantine fungus P. citricarpa based on phylogenomic analyses.</title>
        <authorList>
            <consortium name="Lawrence Berkeley National Laboratory"/>
            <person name="Van ingen-buijs V.A."/>
            <person name="Van westerhoven A.C."/>
            <person name="Haridas S."/>
            <person name="Skiadas P."/>
            <person name="Martin F."/>
            <person name="Groenewald J.Z."/>
            <person name="Crous P.W."/>
            <person name="Seidl M.F."/>
        </authorList>
    </citation>
    <scope>NUCLEOTIDE SEQUENCE [LARGE SCALE GENOMIC DNA]</scope>
    <source>
        <strain evidence="1 2">CPC 17464</strain>
    </source>
</reference>
<name>A0ABR1M1D0_9PEZI</name>
<sequence length="257" mass="29013">MAGEPHEQCWTGLQQKTASRRHLLSKSFAKQIPWSKEKGEMAAVLFAQAVDVLRCDGEPREHVVRHDLLDVVGRVVDPRFDVVLDDGHEVVGGAVDPRLGFVFGEAVDVFGGLLGPWFGLVVDEPVDVFCCLVDPRLGLVVDEFVDACCRFVDCVFDVGEEAVHDDDDDETRLHCSRFRAFGSWYLILKGECCWNRKQTMPCLIVCPVWLWDSYMSPDLQTMVTPDSESMEPLGQKEAERRLVEKVESHHHCICCFS</sequence>
<dbReference type="EMBL" id="JBBPEH010000003">
    <property type="protein sequence ID" value="KAK7540784.1"/>
    <property type="molecule type" value="Genomic_DNA"/>
</dbReference>
<gene>
    <name evidence="1" type="ORF">J3D65DRAFT_600889</name>
</gene>
<dbReference type="GeneID" id="92030904"/>
<dbReference type="Proteomes" id="UP001360953">
    <property type="component" value="Unassembled WGS sequence"/>
</dbReference>